<sequence>MDITPFLSSFRNNKDLNFCGDHFAGYSQFIGIESLIQLENIEKLRIAKYKVPKDSIKKLLENTKVSKMFIDYVIYTSIDTVTEDTNDILSSIIISKTIELLEYNMACSNVSAESYVQFLNHNNHLKSLYSSSITLISTSGKIENLYITNTSLNYISLDNYLIQIGIEISLYSLWKCQSNLIHIDILETNTPINQLMSLHPKCSYIFAYNTKYQYEQHLIDLINLNLHHVTKIHLEVTKLPLTAIIESITSRNQYLQRININCEIECNLVCQLVRTNLPTLISIDVRLKDPRSLNITIYGNVTSFVYCSILRQVT</sequence>
<evidence type="ECO:0000313" key="2">
    <source>
        <dbReference type="Proteomes" id="UP000076078"/>
    </source>
</evidence>
<protein>
    <submittedName>
        <fullName evidence="1">Uncharacterized protein</fullName>
    </submittedName>
</protein>
<gene>
    <name evidence="1" type="ORF">DLAC_08387</name>
</gene>
<dbReference type="AlphaFoldDB" id="A0A151ZBV1"/>
<reference evidence="1 2" key="1">
    <citation type="submission" date="2015-12" db="EMBL/GenBank/DDBJ databases">
        <title>Dictyostelia acquired genes for synthesis and detection of signals that induce cell-type specialization by lateral gene transfer from prokaryotes.</title>
        <authorList>
            <person name="Gloeckner G."/>
            <person name="Schaap P."/>
        </authorList>
    </citation>
    <scope>NUCLEOTIDE SEQUENCE [LARGE SCALE GENOMIC DNA]</scope>
    <source>
        <strain evidence="1 2">TK</strain>
    </source>
</reference>
<accession>A0A151ZBV1</accession>
<comment type="caution">
    <text evidence="1">The sequence shown here is derived from an EMBL/GenBank/DDBJ whole genome shotgun (WGS) entry which is preliminary data.</text>
</comment>
<dbReference type="Proteomes" id="UP000076078">
    <property type="component" value="Unassembled WGS sequence"/>
</dbReference>
<dbReference type="EMBL" id="LODT01000035">
    <property type="protein sequence ID" value="KYQ91422.1"/>
    <property type="molecule type" value="Genomic_DNA"/>
</dbReference>
<proteinExistence type="predicted"/>
<name>A0A151ZBV1_TIELA</name>
<evidence type="ECO:0000313" key="1">
    <source>
        <dbReference type="EMBL" id="KYQ91422.1"/>
    </source>
</evidence>
<dbReference type="InParanoid" id="A0A151ZBV1"/>
<keyword evidence="2" id="KW-1185">Reference proteome</keyword>
<organism evidence="1 2">
    <name type="scientific">Tieghemostelium lacteum</name>
    <name type="common">Slime mold</name>
    <name type="synonym">Dictyostelium lacteum</name>
    <dbReference type="NCBI Taxonomy" id="361077"/>
    <lineage>
        <taxon>Eukaryota</taxon>
        <taxon>Amoebozoa</taxon>
        <taxon>Evosea</taxon>
        <taxon>Eumycetozoa</taxon>
        <taxon>Dictyostelia</taxon>
        <taxon>Dictyosteliales</taxon>
        <taxon>Raperosteliaceae</taxon>
        <taxon>Tieghemostelium</taxon>
    </lineage>
</organism>